<evidence type="ECO:0000259" key="2">
    <source>
        <dbReference type="Pfam" id="PF13340"/>
    </source>
</evidence>
<feature type="domain" description="Insertion element IS402-like" evidence="2">
    <location>
        <begin position="2"/>
        <end position="63"/>
    </location>
</feature>
<dbReference type="Proteomes" id="UP001139648">
    <property type="component" value="Unassembled WGS sequence"/>
</dbReference>
<dbReference type="InterPro" id="IPR025161">
    <property type="entry name" value="IS402-like_dom"/>
</dbReference>
<gene>
    <name evidence="3" type="ORF">HD597_000138</name>
</gene>
<dbReference type="GO" id="GO:0003677">
    <property type="term" value="F:DNA binding"/>
    <property type="evidence" value="ECO:0007669"/>
    <property type="project" value="InterPro"/>
</dbReference>
<reference evidence="3" key="1">
    <citation type="submission" date="2022-06" db="EMBL/GenBank/DDBJ databases">
        <title>Sequencing the genomes of 1000 actinobacteria strains.</title>
        <authorList>
            <person name="Klenk H.-P."/>
        </authorList>
    </citation>
    <scope>NUCLEOTIDE SEQUENCE</scope>
    <source>
        <strain evidence="3">DSM 46694</strain>
    </source>
</reference>
<accession>A0A9X2GEB1</accession>
<dbReference type="AlphaFoldDB" id="A0A9X2GEB1"/>
<dbReference type="InterPro" id="IPR002559">
    <property type="entry name" value="Transposase_11"/>
</dbReference>
<organism evidence="3 4">
    <name type="scientific">Nonomuraea thailandensis</name>
    <dbReference type="NCBI Taxonomy" id="1188745"/>
    <lineage>
        <taxon>Bacteria</taxon>
        <taxon>Bacillati</taxon>
        <taxon>Actinomycetota</taxon>
        <taxon>Actinomycetes</taxon>
        <taxon>Streptosporangiales</taxon>
        <taxon>Streptosporangiaceae</taxon>
        <taxon>Nonomuraea</taxon>
    </lineage>
</organism>
<proteinExistence type="predicted"/>
<dbReference type="PANTHER" id="PTHR30007">
    <property type="entry name" value="PHP DOMAIN PROTEIN"/>
    <property type="match status" value="1"/>
</dbReference>
<dbReference type="Pfam" id="PF01609">
    <property type="entry name" value="DDE_Tnp_1"/>
    <property type="match status" value="1"/>
</dbReference>
<dbReference type="GO" id="GO:0006313">
    <property type="term" value="P:DNA transposition"/>
    <property type="evidence" value="ECO:0007669"/>
    <property type="project" value="InterPro"/>
</dbReference>
<dbReference type="NCBIfam" id="NF033580">
    <property type="entry name" value="transpos_IS5_3"/>
    <property type="match status" value="1"/>
</dbReference>
<feature type="domain" description="Transposase IS4-like" evidence="1">
    <location>
        <begin position="82"/>
        <end position="235"/>
    </location>
</feature>
<dbReference type="GO" id="GO:0004803">
    <property type="term" value="F:transposase activity"/>
    <property type="evidence" value="ECO:0007669"/>
    <property type="project" value="InterPro"/>
</dbReference>
<evidence type="ECO:0000313" key="4">
    <source>
        <dbReference type="Proteomes" id="UP001139648"/>
    </source>
</evidence>
<comment type="caution">
    <text evidence="3">The sequence shown here is derived from an EMBL/GenBank/DDBJ whole genome shotgun (WGS) entry which is preliminary data.</text>
</comment>
<sequence length="260" mass="29705">MPACQTRTGGRPEKHHRRDIIDAIRYVTDNACKWRALPADFPPYQTVFGFFSRWTRAGVFNRIRDELRRAIRLRAGRCPNPVAGVIDSQSVRAAATVTGRSRSFDAGKKVPGRKRHLVVDTFGLLMMVMVTAAGQPDRDAARELLARLRMLHPQLTLIWGDSAYTGTLVEWARRFLHLTLKIVTKRPGQTGFKVLARRWIVERSLSWLMNARRNVIDFERKPSHSEAHLTVVAITLMTRRLTRKRPPAWTRKPTPAPRAA</sequence>
<dbReference type="EMBL" id="JAMZEB010000001">
    <property type="protein sequence ID" value="MCP2353118.1"/>
    <property type="molecule type" value="Genomic_DNA"/>
</dbReference>
<evidence type="ECO:0000259" key="1">
    <source>
        <dbReference type="Pfam" id="PF01609"/>
    </source>
</evidence>
<dbReference type="PANTHER" id="PTHR30007:SF0">
    <property type="entry name" value="TRANSPOSASE"/>
    <property type="match status" value="1"/>
</dbReference>
<keyword evidence="4" id="KW-1185">Reference proteome</keyword>
<evidence type="ECO:0000313" key="3">
    <source>
        <dbReference type="EMBL" id="MCP2353118.1"/>
    </source>
</evidence>
<protein>
    <submittedName>
        <fullName evidence="3">Transposase</fullName>
    </submittedName>
</protein>
<name>A0A9X2GEB1_9ACTN</name>
<dbReference type="Pfam" id="PF13340">
    <property type="entry name" value="DUF4096"/>
    <property type="match status" value="1"/>
</dbReference>